<dbReference type="AlphaFoldDB" id="A0A0F9VFF3"/>
<dbReference type="InterPro" id="IPR044152">
    <property type="entry name" value="YqjM-like"/>
</dbReference>
<keyword evidence="2" id="KW-0285">Flavoprotein</keyword>
<gene>
    <name evidence="7" type="ORF">LCGC14_0092780</name>
</gene>
<dbReference type="GO" id="GO:0003959">
    <property type="term" value="F:NADPH dehydrogenase activity"/>
    <property type="evidence" value="ECO:0007669"/>
    <property type="project" value="InterPro"/>
</dbReference>
<comment type="cofactor">
    <cofactor evidence="1">
        <name>FMN</name>
        <dbReference type="ChEBI" id="CHEBI:58210"/>
    </cofactor>
</comment>
<name>A0A0F9VFF3_9ZZZZ</name>
<dbReference type="InterPro" id="IPR013785">
    <property type="entry name" value="Aldolase_TIM"/>
</dbReference>
<feature type="domain" description="NADH:flavin oxidoreductase/NADH oxidase N-terminal" evidence="6">
    <location>
        <begin position="28"/>
        <end position="367"/>
    </location>
</feature>
<dbReference type="GO" id="GO:0010181">
    <property type="term" value="F:FMN binding"/>
    <property type="evidence" value="ECO:0007669"/>
    <property type="project" value="InterPro"/>
</dbReference>
<evidence type="ECO:0000259" key="6">
    <source>
        <dbReference type="Pfam" id="PF00724"/>
    </source>
</evidence>
<evidence type="ECO:0000256" key="1">
    <source>
        <dbReference type="ARBA" id="ARBA00001917"/>
    </source>
</evidence>
<organism evidence="7">
    <name type="scientific">marine sediment metagenome</name>
    <dbReference type="NCBI Taxonomy" id="412755"/>
    <lineage>
        <taxon>unclassified sequences</taxon>
        <taxon>metagenomes</taxon>
        <taxon>ecological metagenomes</taxon>
    </lineage>
</organism>
<dbReference type="PANTHER" id="PTHR43303">
    <property type="entry name" value="NADPH DEHYDROGENASE C23G7.10C-RELATED"/>
    <property type="match status" value="1"/>
</dbReference>
<evidence type="ECO:0000313" key="7">
    <source>
        <dbReference type="EMBL" id="KKO03851.1"/>
    </source>
</evidence>
<keyword evidence="5" id="KW-0560">Oxidoreductase</keyword>
<dbReference type="SUPFAM" id="SSF51395">
    <property type="entry name" value="FMN-linked oxidoreductases"/>
    <property type="match status" value="1"/>
</dbReference>
<proteinExistence type="predicted"/>
<dbReference type="InterPro" id="IPR001155">
    <property type="entry name" value="OxRdtase_FMN_N"/>
</dbReference>
<dbReference type="Gene3D" id="3.20.20.70">
    <property type="entry name" value="Aldolase class I"/>
    <property type="match status" value="1"/>
</dbReference>
<evidence type="ECO:0000256" key="3">
    <source>
        <dbReference type="ARBA" id="ARBA00022643"/>
    </source>
</evidence>
<sequence>MIHSSNIIEQLNQAIHSSLTLGATMSALFQPFSLKDVTLRNRIAVPPMCQYSATDGLVNEWHTANYTGMARGGAGLVIVEATAVSPEGRITPGCTGIWNDQLADAFAPIVRGIKANGAVPGIQIAHAGRKASANRPWEGDDHISNDDPRAWQTIAPSALAFGANLPKVPEAMTLDDIARVKADFVAAAKRALAVGFEWLELHFAHGYLAQSFFSEHANQRTDAYGGSFENRCRFLLETLAAVREVWPENLPLTIRFGVIEFDGRDEQTLNESIELTRQFKAAGMDMMSVSMGFDTPKANIPWAPAFMGPIAKRVRDEAGVPVSSAWGFGEPHIADKAVQDGQLDLVMVGKAHLANPHWTYHAARELKLDKPSWVLPAPYAHWLERY</sequence>
<dbReference type="GO" id="GO:0050661">
    <property type="term" value="F:NADP binding"/>
    <property type="evidence" value="ECO:0007669"/>
    <property type="project" value="InterPro"/>
</dbReference>
<keyword evidence="3" id="KW-0288">FMN</keyword>
<comment type="caution">
    <text evidence="7">The sequence shown here is derived from an EMBL/GenBank/DDBJ whole genome shotgun (WGS) entry which is preliminary data.</text>
</comment>
<protein>
    <recommendedName>
        <fullName evidence="6">NADH:flavin oxidoreductase/NADH oxidase N-terminal domain-containing protein</fullName>
    </recommendedName>
</protein>
<keyword evidence="4" id="KW-0521">NADP</keyword>
<accession>A0A0F9VFF3</accession>
<reference evidence="7" key="1">
    <citation type="journal article" date="2015" name="Nature">
        <title>Complex archaea that bridge the gap between prokaryotes and eukaryotes.</title>
        <authorList>
            <person name="Spang A."/>
            <person name="Saw J.H."/>
            <person name="Jorgensen S.L."/>
            <person name="Zaremba-Niedzwiedzka K."/>
            <person name="Martijn J."/>
            <person name="Lind A.E."/>
            <person name="van Eijk R."/>
            <person name="Schleper C."/>
            <person name="Guy L."/>
            <person name="Ettema T.J."/>
        </authorList>
    </citation>
    <scope>NUCLEOTIDE SEQUENCE</scope>
</reference>
<dbReference type="CDD" id="cd02932">
    <property type="entry name" value="OYE_YqiM_FMN"/>
    <property type="match status" value="1"/>
</dbReference>
<dbReference type="PANTHER" id="PTHR43303:SF4">
    <property type="entry name" value="NADPH DEHYDROGENASE C23G7.10C-RELATED"/>
    <property type="match status" value="1"/>
</dbReference>
<dbReference type="EMBL" id="LAZR01000025">
    <property type="protein sequence ID" value="KKO03851.1"/>
    <property type="molecule type" value="Genomic_DNA"/>
</dbReference>
<dbReference type="Pfam" id="PF00724">
    <property type="entry name" value="Oxidored_FMN"/>
    <property type="match status" value="1"/>
</dbReference>
<evidence type="ECO:0000256" key="4">
    <source>
        <dbReference type="ARBA" id="ARBA00022857"/>
    </source>
</evidence>
<evidence type="ECO:0000256" key="2">
    <source>
        <dbReference type="ARBA" id="ARBA00022630"/>
    </source>
</evidence>
<evidence type="ECO:0000256" key="5">
    <source>
        <dbReference type="ARBA" id="ARBA00023002"/>
    </source>
</evidence>